<dbReference type="Pfam" id="PF00583">
    <property type="entry name" value="Acetyltransf_1"/>
    <property type="match status" value="1"/>
</dbReference>
<dbReference type="PANTHER" id="PTHR43072">
    <property type="entry name" value="N-ACETYLTRANSFERASE"/>
    <property type="match status" value="1"/>
</dbReference>
<dbReference type="InterPro" id="IPR016181">
    <property type="entry name" value="Acyl_CoA_acyltransferase"/>
</dbReference>
<dbReference type="SUPFAM" id="SSF55729">
    <property type="entry name" value="Acyl-CoA N-acyltransferases (Nat)"/>
    <property type="match status" value="1"/>
</dbReference>
<feature type="domain" description="N-acetyltransferase" evidence="1">
    <location>
        <begin position="8"/>
        <end position="173"/>
    </location>
</feature>
<dbReference type="EMBL" id="SJPK01000003">
    <property type="protein sequence ID" value="TWT73389.1"/>
    <property type="molecule type" value="Genomic_DNA"/>
</dbReference>
<dbReference type="GO" id="GO:0016747">
    <property type="term" value="F:acyltransferase activity, transferring groups other than amino-acyl groups"/>
    <property type="evidence" value="ECO:0007669"/>
    <property type="project" value="InterPro"/>
</dbReference>
<keyword evidence="2" id="KW-0012">Acyltransferase</keyword>
<proteinExistence type="predicted"/>
<dbReference type="CDD" id="cd04301">
    <property type="entry name" value="NAT_SF"/>
    <property type="match status" value="1"/>
</dbReference>
<evidence type="ECO:0000259" key="1">
    <source>
        <dbReference type="PROSITE" id="PS51186"/>
    </source>
</evidence>
<dbReference type="AlphaFoldDB" id="A0A5C5YEN2"/>
<dbReference type="PROSITE" id="PS51186">
    <property type="entry name" value="GNAT"/>
    <property type="match status" value="1"/>
</dbReference>
<evidence type="ECO:0000313" key="3">
    <source>
        <dbReference type="Proteomes" id="UP000318053"/>
    </source>
</evidence>
<dbReference type="RefSeq" id="WP_186774819.1">
    <property type="nucleotide sequence ID" value="NZ_SJPK01000003.1"/>
</dbReference>
<name>A0A5C5YEN2_9BACT</name>
<keyword evidence="2" id="KW-0808">Transferase</keyword>
<dbReference type="InterPro" id="IPR000182">
    <property type="entry name" value="GNAT_dom"/>
</dbReference>
<organism evidence="2 3">
    <name type="scientific">Allorhodopirellula solitaria</name>
    <dbReference type="NCBI Taxonomy" id="2527987"/>
    <lineage>
        <taxon>Bacteria</taxon>
        <taxon>Pseudomonadati</taxon>
        <taxon>Planctomycetota</taxon>
        <taxon>Planctomycetia</taxon>
        <taxon>Pirellulales</taxon>
        <taxon>Pirellulaceae</taxon>
        <taxon>Allorhodopirellula</taxon>
    </lineage>
</organism>
<dbReference type="Proteomes" id="UP000318053">
    <property type="component" value="Unassembled WGS sequence"/>
</dbReference>
<reference evidence="2 3" key="1">
    <citation type="submission" date="2019-02" db="EMBL/GenBank/DDBJ databases">
        <title>Deep-cultivation of Planctomycetes and their phenomic and genomic characterization uncovers novel biology.</title>
        <authorList>
            <person name="Wiegand S."/>
            <person name="Jogler M."/>
            <person name="Boedeker C."/>
            <person name="Pinto D."/>
            <person name="Vollmers J."/>
            <person name="Rivas-Marin E."/>
            <person name="Kohn T."/>
            <person name="Peeters S.H."/>
            <person name="Heuer A."/>
            <person name="Rast P."/>
            <person name="Oberbeckmann S."/>
            <person name="Bunk B."/>
            <person name="Jeske O."/>
            <person name="Meyerdierks A."/>
            <person name="Storesund J.E."/>
            <person name="Kallscheuer N."/>
            <person name="Luecker S."/>
            <person name="Lage O.M."/>
            <person name="Pohl T."/>
            <person name="Merkel B.J."/>
            <person name="Hornburger P."/>
            <person name="Mueller R.-W."/>
            <person name="Bruemmer F."/>
            <person name="Labrenz M."/>
            <person name="Spormann A.M."/>
            <person name="Op Den Camp H."/>
            <person name="Overmann J."/>
            <person name="Amann R."/>
            <person name="Jetten M.S.M."/>
            <person name="Mascher T."/>
            <person name="Medema M.H."/>
            <person name="Devos D.P."/>
            <person name="Kaster A.-K."/>
            <person name="Ovreas L."/>
            <person name="Rohde M."/>
            <person name="Galperin M.Y."/>
            <person name="Jogler C."/>
        </authorList>
    </citation>
    <scope>NUCLEOTIDE SEQUENCE [LARGE SCALE GENOMIC DNA]</scope>
    <source>
        <strain evidence="2 3">CA85</strain>
    </source>
</reference>
<protein>
    <submittedName>
        <fullName evidence="2">N-acyltransferase YncA</fullName>
        <ecNumber evidence="2">2.3.1.-</ecNumber>
    </submittedName>
</protein>
<accession>A0A5C5YEN2</accession>
<keyword evidence="3" id="KW-1185">Reference proteome</keyword>
<dbReference type="Gene3D" id="3.40.630.30">
    <property type="match status" value="1"/>
</dbReference>
<gene>
    <name evidence="2" type="primary">yncA</name>
    <name evidence="2" type="ORF">CA85_18590</name>
</gene>
<dbReference type="EC" id="2.3.1.-" evidence="2"/>
<sequence>MADSESQIVITPVDPQQDAAEIARIYRYYVLNTFATFEEIPPTCSEMRTRIESSLDGDYPFLVAKIGRKCVGYASTKLFYGRTAFHPSAEDSIFLDPEYCGRGIGRQLLRQLIEECTQRGYLNLIALIGGGSQNQGSIKLHESCGFELVGNLRNVGRKIGRLHDMSTMQLVLPRGHRTVEHVTTPSD</sequence>
<comment type="caution">
    <text evidence="2">The sequence shown here is derived from an EMBL/GenBank/DDBJ whole genome shotgun (WGS) entry which is preliminary data.</text>
</comment>
<evidence type="ECO:0000313" key="2">
    <source>
        <dbReference type="EMBL" id="TWT73389.1"/>
    </source>
</evidence>
<dbReference type="PANTHER" id="PTHR43072:SF8">
    <property type="entry name" value="ACYLTRANSFERASE FABY-RELATED"/>
    <property type="match status" value="1"/>
</dbReference>